<protein>
    <submittedName>
        <fullName evidence="1">Uncharacterized protein</fullName>
    </submittedName>
</protein>
<comment type="caution">
    <text evidence="1">The sequence shown here is derived from an EMBL/GenBank/DDBJ whole genome shotgun (WGS) entry which is preliminary data.</text>
</comment>
<evidence type="ECO:0000313" key="2">
    <source>
        <dbReference type="Proteomes" id="UP001441944"/>
    </source>
</evidence>
<dbReference type="Proteomes" id="UP001441944">
    <property type="component" value="Unassembled WGS sequence"/>
</dbReference>
<keyword evidence="2" id="KW-1185">Reference proteome</keyword>
<name>A0ABQ0AJY5_9RHOB</name>
<evidence type="ECO:0000313" key="1">
    <source>
        <dbReference type="EMBL" id="GAA6196158.1"/>
    </source>
</evidence>
<reference evidence="1 2" key="1">
    <citation type="submission" date="2024-04" db="EMBL/GenBank/DDBJ databases">
        <title>Draft genome sequence of Pseudophaeobacter arcticus NBRC 116598.</title>
        <authorList>
            <person name="Miyakawa T."/>
            <person name="Kusuya Y."/>
            <person name="Miura T."/>
        </authorList>
    </citation>
    <scope>NUCLEOTIDE SEQUENCE [LARGE SCALE GENOMIC DNA]</scope>
    <source>
        <strain evidence="1 2">SU-CL00105</strain>
    </source>
</reference>
<sequence>MSSRTTTSLVTFLHPFVVAGYTDQLPAGDYEVFAEDEIMQSLSFAAYRRITTYLLIKWDLGGTELRLVDHRDLEMALVNDRAIANPNAASEAALSPSEEQK</sequence>
<accession>A0ABQ0AJY5</accession>
<proteinExistence type="predicted"/>
<organism evidence="1 2">
    <name type="scientific">Pseudophaeobacter arcticus</name>
    <dbReference type="NCBI Taxonomy" id="385492"/>
    <lineage>
        <taxon>Bacteria</taxon>
        <taxon>Pseudomonadati</taxon>
        <taxon>Pseudomonadota</taxon>
        <taxon>Alphaproteobacteria</taxon>
        <taxon>Rhodobacterales</taxon>
        <taxon>Paracoccaceae</taxon>
        <taxon>Pseudophaeobacter</taxon>
    </lineage>
</organism>
<gene>
    <name evidence="1" type="ORF">NBRC116598_16020</name>
</gene>
<dbReference type="EMBL" id="BAABWU010000004">
    <property type="protein sequence ID" value="GAA6196158.1"/>
    <property type="molecule type" value="Genomic_DNA"/>
</dbReference>
<dbReference type="RefSeq" id="WP_349376561.1">
    <property type="nucleotide sequence ID" value="NZ_BAABWU010000004.1"/>
</dbReference>